<keyword evidence="5" id="KW-0808">Transferase</keyword>
<dbReference type="AlphaFoldDB" id="A0AAW1QRE6"/>
<keyword evidence="7" id="KW-0735">Signal-anchor</keyword>
<feature type="region of interest" description="Disordered" evidence="12">
    <location>
        <begin position="27"/>
        <end position="62"/>
    </location>
</feature>
<evidence type="ECO:0000256" key="5">
    <source>
        <dbReference type="ARBA" id="ARBA00022679"/>
    </source>
</evidence>
<sequence length="351" mass="39167">MPLVRDRTHTALQSAVVAVLLALSSLPSGHSTSQPPPGRLGRHALRKHGAADPKQGPLPGAPRTVQERTELLAFVGVFTAVEPQRRNVLRDTWFQPRATEALAVRMRFVVGRLEPADQQAQIAKEAAEHGDFYHLDMDETYDNLVVKAYTYVVAIFSEFDARYIIKLDDDLYFRFDRLPQAIQQWQAAGGDYVGVMRVGSEAFEDPKHRYHEPNRVLHNGQYYMYASGAMYALSANAAGLIASIPLSKWRISGGGDDSTMGLWMLAHNMTYFDDRRIGQYVPCSHNFLVVTGPCNGLCDAVTQIPLLHKDPNCTAPGPTVLPQEPSWYDLRATRCIRLVDGKVDKSRCREA</sequence>
<dbReference type="PANTHER" id="PTHR11214">
    <property type="entry name" value="BETA-1,3-N-ACETYLGLUCOSAMINYLTRANSFERASE"/>
    <property type="match status" value="1"/>
</dbReference>
<organism evidence="14 15">
    <name type="scientific">[Myrmecia] bisecta</name>
    <dbReference type="NCBI Taxonomy" id="41462"/>
    <lineage>
        <taxon>Eukaryota</taxon>
        <taxon>Viridiplantae</taxon>
        <taxon>Chlorophyta</taxon>
        <taxon>core chlorophytes</taxon>
        <taxon>Trebouxiophyceae</taxon>
        <taxon>Trebouxiales</taxon>
        <taxon>Trebouxiaceae</taxon>
        <taxon>Myrmecia</taxon>
    </lineage>
</organism>
<keyword evidence="13" id="KW-0732">Signal</keyword>
<evidence type="ECO:0000256" key="4">
    <source>
        <dbReference type="ARBA" id="ARBA00022676"/>
    </source>
</evidence>
<dbReference type="Pfam" id="PF01762">
    <property type="entry name" value="Galactosyl_T"/>
    <property type="match status" value="1"/>
</dbReference>
<evidence type="ECO:0000256" key="7">
    <source>
        <dbReference type="ARBA" id="ARBA00022968"/>
    </source>
</evidence>
<comment type="pathway">
    <text evidence="2">Protein modification; protein glycosylation.</text>
</comment>
<keyword evidence="15" id="KW-1185">Reference proteome</keyword>
<dbReference type="InterPro" id="IPR002659">
    <property type="entry name" value="Glyco_trans_31"/>
</dbReference>
<gene>
    <name evidence="14" type="ORF">WJX72_005724</name>
</gene>
<evidence type="ECO:0000256" key="2">
    <source>
        <dbReference type="ARBA" id="ARBA00004922"/>
    </source>
</evidence>
<keyword evidence="11" id="KW-0464">Manganese</keyword>
<keyword evidence="6" id="KW-0812">Transmembrane</keyword>
<dbReference type="EMBL" id="JALJOR010000002">
    <property type="protein sequence ID" value="KAK9823820.1"/>
    <property type="molecule type" value="Genomic_DNA"/>
</dbReference>
<comment type="similarity">
    <text evidence="3 11">Belongs to the glycosyltransferase 31 family.</text>
</comment>
<evidence type="ECO:0000256" key="9">
    <source>
        <dbReference type="ARBA" id="ARBA00023034"/>
    </source>
</evidence>
<evidence type="ECO:0000256" key="8">
    <source>
        <dbReference type="ARBA" id="ARBA00022989"/>
    </source>
</evidence>
<proteinExistence type="inferred from homology"/>
<dbReference type="Proteomes" id="UP001489004">
    <property type="component" value="Unassembled WGS sequence"/>
</dbReference>
<keyword evidence="10" id="KW-0472">Membrane</keyword>
<comment type="caution">
    <text evidence="14">The sequence shown here is derived from an EMBL/GenBank/DDBJ whole genome shotgun (WGS) entry which is preliminary data.</text>
</comment>
<reference evidence="14 15" key="1">
    <citation type="journal article" date="2024" name="Nat. Commun.">
        <title>Phylogenomics reveals the evolutionary origins of lichenization in chlorophyte algae.</title>
        <authorList>
            <person name="Puginier C."/>
            <person name="Libourel C."/>
            <person name="Otte J."/>
            <person name="Skaloud P."/>
            <person name="Haon M."/>
            <person name="Grisel S."/>
            <person name="Petersen M."/>
            <person name="Berrin J.G."/>
            <person name="Delaux P.M."/>
            <person name="Dal Grande F."/>
            <person name="Keller J."/>
        </authorList>
    </citation>
    <scope>NUCLEOTIDE SEQUENCE [LARGE SCALE GENOMIC DNA]</scope>
    <source>
        <strain evidence="14 15">SAG 2043</strain>
    </source>
</reference>
<comment type="cofactor">
    <cofactor evidence="11">
        <name>Mn(2+)</name>
        <dbReference type="ChEBI" id="CHEBI:29035"/>
    </cofactor>
</comment>
<evidence type="ECO:0000256" key="1">
    <source>
        <dbReference type="ARBA" id="ARBA00004323"/>
    </source>
</evidence>
<evidence type="ECO:0000256" key="6">
    <source>
        <dbReference type="ARBA" id="ARBA00022692"/>
    </source>
</evidence>
<keyword evidence="4 11" id="KW-0328">Glycosyltransferase</keyword>
<protein>
    <recommendedName>
        <fullName evidence="11">Hexosyltransferase</fullName>
        <ecNumber evidence="11">2.4.1.-</ecNumber>
    </recommendedName>
</protein>
<feature type="signal peptide" evidence="13">
    <location>
        <begin position="1"/>
        <end position="31"/>
    </location>
</feature>
<evidence type="ECO:0000256" key="3">
    <source>
        <dbReference type="ARBA" id="ARBA00008661"/>
    </source>
</evidence>
<dbReference type="PANTHER" id="PTHR11214:SF85">
    <property type="entry name" value="BETA-1,3-GALACTOSYLTRANSFERASE 12-RELATED"/>
    <property type="match status" value="1"/>
</dbReference>
<evidence type="ECO:0000313" key="14">
    <source>
        <dbReference type="EMBL" id="KAK9823820.1"/>
    </source>
</evidence>
<dbReference type="Gene3D" id="3.90.550.50">
    <property type="match status" value="1"/>
</dbReference>
<evidence type="ECO:0000313" key="15">
    <source>
        <dbReference type="Proteomes" id="UP001489004"/>
    </source>
</evidence>
<dbReference type="GO" id="GO:0008378">
    <property type="term" value="F:galactosyltransferase activity"/>
    <property type="evidence" value="ECO:0007669"/>
    <property type="project" value="TreeGrafter"/>
</dbReference>
<evidence type="ECO:0000256" key="12">
    <source>
        <dbReference type="SAM" id="MobiDB-lite"/>
    </source>
</evidence>
<keyword evidence="9 11" id="KW-0333">Golgi apparatus</keyword>
<dbReference type="EC" id="2.4.1.-" evidence="11"/>
<evidence type="ECO:0000256" key="11">
    <source>
        <dbReference type="RuleBase" id="RU363063"/>
    </source>
</evidence>
<evidence type="ECO:0000256" key="10">
    <source>
        <dbReference type="ARBA" id="ARBA00023136"/>
    </source>
</evidence>
<feature type="chain" id="PRO_5043632052" description="Hexosyltransferase" evidence="13">
    <location>
        <begin position="32"/>
        <end position="351"/>
    </location>
</feature>
<name>A0AAW1QRE6_9CHLO</name>
<evidence type="ECO:0000256" key="13">
    <source>
        <dbReference type="SAM" id="SignalP"/>
    </source>
</evidence>
<dbReference type="GO" id="GO:0000139">
    <property type="term" value="C:Golgi membrane"/>
    <property type="evidence" value="ECO:0007669"/>
    <property type="project" value="UniProtKB-SubCell"/>
</dbReference>
<comment type="subcellular location">
    <subcellularLocation>
        <location evidence="1 11">Golgi apparatus membrane</location>
        <topology evidence="1 11">Single-pass type II membrane protein</topology>
    </subcellularLocation>
</comment>
<keyword evidence="8" id="KW-1133">Transmembrane helix</keyword>
<accession>A0AAW1QRE6</accession>